<evidence type="ECO:0000313" key="3">
    <source>
        <dbReference type="Proteomes" id="UP001158067"/>
    </source>
</evidence>
<sequence>MKSNALTLFLLLIATPVVAQAPIEIDPARATGATVQYFGWDLKGWKDSTSTPKRAEKLYADTPANIVRISIEGIAHREDGTVNEKLYGAMLKSIANIREINSDVKIFASIKLAKEKTFPAWVQSNEEGSIFNVKVKRPIPQKYARLVADYIDWLRKNKIAIDFLGLNNEISNALTPPLYVATARALTAELDRRNTPKEYRSFQFVGADGFGTTTSVRYAQAIVAEGGLAYADIWGSHFYPDLTSGSINDWTRLSNVARGRPIWHTELHVRSSPEPAEHVAKVRDGLAILFATNQIGAEGYVWWSRGHDDNPTNLVRRKAITSLLGGSCVYTSGQYKAKDNAPDATLAQATRVDDIVWLWYFNPVAAIKELPIHLKRGKATQASCEFWGGGGSGPTQTSGTLEVENRNGKYLVVKDIPATSIVLVKMDLRSSSSSSPDSPDALVAPRQWRSANPNSKAILAALESVKDGIGHFRQASGATFDYPLNKLSAEDRQIAEAAASQ</sequence>
<dbReference type="SUPFAM" id="SSF51445">
    <property type="entry name" value="(Trans)glycosidases"/>
    <property type="match status" value="1"/>
</dbReference>
<evidence type="ECO:0000313" key="2">
    <source>
        <dbReference type="EMBL" id="SMP38212.1"/>
    </source>
</evidence>
<name>A0ABY1PNZ3_9BACT</name>
<dbReference type="InterPro" id="IPR017853">
    <property type="entry name" value="GH"/>
</dbReference>
<dbReference type="Gene3D" id="3.20.20.80">
    <property type="entry name" value="Glycosidases"/>
    <property type="match status" value="1"/>
</dbReference>
<feature type="chain" id="PRO_5046249241" evidence="1">
    <location>
        <begin position="20"/>
        <end position="501"/>
    </location>
</feature>
<proteinExistence type="predicted"/>
<organism evidence="2 3">
    <name type="scientific">Neorhodopirellula lusitana</name>
    <dbReference type="NCBI Taxonomy" id="445327"/>
    <lineage>
        <taxon>Bacteria</taxon>
        <taxon>Pseudomonadati</taxon>
        <taxon>Planctomycetota</taxon>
        <taxon>Planctomycetia</taxon>
        <taxon>Pirellulales</taxon>
        <taxon>Pirellulaceae</taxon>
        <taxon>Neorhodopirellula</taxon>
    </lineage>
</organism>
<keyword evidence="3" id="KW-1185">Reference proteome</keyword>
<dbReference type="RefSeq" id="WP_283430360.1">
    <property type="nucleotide sequence ID" value="NZ_FXUG01000001.1"/>
</dbReference>
<reference evidence="2 3" key="1">
    <citation type="submission" date="2017-05" db="EMBL/GenBank/DDBJ databases">
        <authorList>
            <person name="Varghese N."/>
            <person name="Submissions S."/>
        </authorList>
    </citation>
    <scope>NUCLEOTIDE SEQUENCE [LARGE SCALE GENOMIC DNA]</scope>
    <source>
        <strain evidence="2 3">DSM 25457</strain>
    </source>
</reference>
<gene>
    <name evidence="2" type="ORF">SAMN06265222_10191</name>
</gene>
<evidence type="ECO:0000256" key="1">
    <source>
        <dbReference type="SAM" id="SignalP"/>
    </source>
</evidence>
<feature type="signal peptide" evidence="1">
    <location>
        <begin position="1"/>
        <end position="19"/>
    </location>
</feature>
<comment type="caution">
    <text evidence="2">The sequence shown here is derived from an EMBL/GenBank/DDBJ whole genome shotgun (WGS) entry which is preliminary data.</text>
</comment>
<dbReference type="Proteomes" id="UP001158067">
    <property type="component" value="Unassembled WGS sequence"/>
</dbReference>
<keyword evidence="1" id="KW-0732">Signal</keyword>
<dbReference type="EMBL" id="FXUG01000001">
    <property type="protein sequence ID" value="SMP38212.1"/>
    <property type="molecule type" value="Genomic_DNA"/>
</dbReference>
<accession>A0ABY1PNZ3</accession>
<protein>
    <submittedName>
        <fullName evidence="2">Uncharacterized protein</fullName>
    </submittedName>
</protein>